<name>A0ABP2IZ97_9ACTN</name>
<dbReference type="PANTHER" id="PTHR40044:SF1">
    <property type="entry name" value="INTEGRAL MEMBRANE PROTEIN"/>
    <property type="match status" value="1"/>
</dbReference>
<feature type="transmembrane region" description="Helical" evidence="2">
    <location>
        <begin position="99"/>
        <end position="122"/>
    </location>
</feature>
<keyword evidence="4" id="KW-1185">Reference proteome</keyword>
<feature type="transmembrane region" description="Helical" evidence="2">
    <location>
        <begin position="128"/>
        <end position="152"/>
    </location>
</feature>
<comment type="caution">
    <text evidence="3">The sequence shown here is derived from an EMBL/GenBank/DDBJ whole genome shotgun (WGS) entry which is preliminary data.</text>
</comment>
<feature type="transmembrane region" description="Helical" evidence="2">
    <location>
        <begin position="159"/>
        <end position="181"/>
    </location>
</feature>
<evidence type="ECO:0000256" key="1">
    <source>
        <dbReference type="SAM" id="MobiDB-lite"/>
    </source>
</evidence>
<evidence type="ECO:0000256" key="2">
    <source>
        <dbReference type="SAM" id="Phobius"/>
    </source>
</evidence>
<dbReference type="EMBL" id="AEDQ01000016">
    <property type="protein sequence ID" value="EFL44377.1"/>
    <property type="molecule type" value="Genomic_DNA"/>
</dbReference>
<feature type="compositionally biased region" description="Polar residues" evidence="1">
    <location>
        <begin position="1"/>
        <end position="35"/>
    </location>
</feature>
<dbReference type="Gene3D" id="1.10.1760.20">
    <property type="match status" value="1"/>
</dbReference>
<accession>A0ABP2IZ97</accession>
<evidence type="ECO:0000313" key="3">
    <source>
        <dbReference type="EMBL" id="EFL44377.1"/>
    </source>
</evidence>
<evidence type="ECO:0008006" key="5">
    <source>
        <dbReference type="Google" id="ProtNLM"/>
    </source>
</evidence>
<feature type="region of interest" description="Disordered" evidence="1">
    <location>
        <begin position="1"/>
        <end position="52"/>
    </location>
</feature>
<proteinExistence type="predicted"/>
<dbReference type="PANTHER" id="PTHR40044">
    <property type="entry name" value="INTEGRAL MEMBRANE PROTEIN-RELATED"/>
    <property type="match status" value="1"/>
</dbReference>
<keyword evidence="2" id="KW-1133">Transmembrane helix</keyword>
<gene>
    <name evidence="3" type="ORF">HMPREF9248_0433</name>
</gene>
<keyword evidence="2" id="KW-0812">Transmembrane</keyword>
<dbReference type="Proteomes" id="UP000004431">
    <property type="component" value="Unassembled WGS sequence"/>
</dbReference>
<organism evidence="3 4">
    <name type="scientific">Fannyhessea vaginae PB189-T1-4</name>
    <dbReference type="NCBI Taxonomy" id="866774"/>
    <lineage>
        <taxon>Bacteria</taxon>
        <taxon>Bacillati</taxon>
        <taxon>Actinomycetota</taxon>
        <taxon>Coriobacteriia</taxon>
        <taxon>Coriobacteriales</taxon>
        <taxon>Atopobiaceae</taxon>
        <taxon>Fannyhessea</taxon>
    </lineage>
</organism>
<feature type="compositionally biased region" description="Low complexity" evidence="1">
    <location>
        <begin position="36"/>
        <end position="51"/>
    </location>
</feature>
<evidence type="ECO:0000313" key="4">
    <source>
        <dbReference type="Proteomes" id="UP000004431"/>
    </source>
</evidence>
<feature type="transmembrane region" description="Helical" evidence="2">
    <location>
        <begin position="201"/>
        <end position="222"/>
    </location>
</feature>
<dbReference type="InterPro" id="IPR010387">
    <property type="entry name" value="QueT"/>
</dbReference>
<dbReference type="Pfam" id="PF06177">
    <property type="entry name" value="QueT"/>
    <property type="match status" value="1"/>
</dbReference>
<sequence length="244" mass="25683">MNNSTTAASAHTQGSGKTPACCQNGTGATHSHSSNPAQADQTQQTPQAPQASLQHMTSHTVVRIALIAALNCALTLICLLALSGLAWGPIQFRVSEAVCVLALFMPEAIGGLTLGCVLANIINITVSGAGALGLLDVVFGSFATALGAWFTWHYRNRPLLALAGPVVANALIVPAYLPLLLSGLGFYTIPFTTIALDNSYVFMYIFGVVTIGIGEGVVIYAIGYQVYRVLAACHFDRFIKQENN</sequence>
<keyword evidence="2" id="KW-0472">Membrane</keyword>
<dbReference type="RefSeq" id="WP_006303782.1">
    <property type="nucleotide sequence ID" value="NZ_AEDQ01000016.1"/>
</dbReference>
<reference evidence="3 4" key="1">
    <citation type="submission" date="2010-08" db="EMBL/GenBank/DDBJ databases">
        <authorList>
            <person name="Durkin A.S."/>
            <person name="Madupu R."/>
            <person name="Torralba M."/>
            <person name="Gillis M."/>
            <person name="Methe B."/>
            <person name="Sutton G."/>
            <person name="Nelson K.E."/>
        </authorList>
    </citation>
    <scope>NUCLEOTIDE SEQUENCE [LARGE SCALE GENOMIC DNA]</scope>
    <source>
        <strain evidence="3 4">PB189-T1-4</strain>
    </source>
</reference>
<feature type="transmembrane region" description="Helical" evidence="2">
    <location>
        <begin position="64"/>
        <end position="87"/>
    </location>
</feature>
<protein>
    <recommendedName>
        <fullName evidence="5">QueT transporter</fullName>
    </recommendedName>
</protein>